<organism evidence="4 5">
    <name type="scientific">Meloidogyne hapla</name>
    <name type="common">Root-knot nematode worm</name>
    <dbReference type="NCBI Taxonomy" id="6305"/>
    <lineage>
        <taxon>Eukaryota</taxon>
        <taxon>Metazoa</taxon>
        <taxon>Ecdysozoa</taxon>
        <taxon>Nematoda</taxon>
        <taxon>Chromadorea</taxon>
        <taxon>Rhabditida</taxon>
        <taxon>Tylenchina</taxon>
        <taxon>Tylenchomorpha</taxon>
        <taxon>Tylenchoidea</taxon>
        <taxon>Meloidogynidae</taxon>
        <taxon>Meloidogyninae</taxon>
        <taxon>Meloidogyne</taxon>
    </lineage>
</organism>
<dbReference type="AlphaFoldDB" id="A0A1I8BFE2"/>
<keyword evidence="4" id="KW-1185">Reference proteome</keyword>
<dbReference type="InterPro" id="IPR011009">
    <property type="entry name" value="Kinase-like_dom_sf"/>
</dbReference>
<dbReference type="Gene3D" id="3.30.200.20">
    <property type="entry name" value="Phosphorylase Kinase, domain 1"/>
    <property type="match status" value="1"/>
</dbReference>
<keyword evidence="2" id="KW-0472">Membrane</keyword>
<evidence type="ECO:0000259" key="3">
    <source>
        <dbReference type="PROSITE" id="PS50011"/>
    </source>
</evidence>
<dbReference type="WBParaSite" id="MhA1_Contig210.frz3.gene25">
    <property type="protein sequence ID" value="MhA1_Contig210.frz3.gene25"/>
    <property type="gene ID" value="MhA1_Contig210.frz3.gene25"/>
</dbReference>
<dbReference type="CDD" id="cd00192">
    <property type="entry name" value="PTKc"/>
    <property type="match status" value="1"/>
</dbReference>
<dbReference type="SMART" id="SM00219">
    <property type="entry name" value="TyrKc"/>
    <property type="match status" value="1"/>
</dbReference>
<evidence type="ECO:0000256" key="1">
    <source>
        <dbReference type="SAM" id="MobiDB-lite"/>
    </source>
</evidence>
<feature type="compositionally biased region" description="Acidic residues" evidence="1">
    <location>
        <begin position="71"/>
        <end position="83"/>
    </location>
</feature>
<dbReference type="GO" id="GO:0007169">
    <property type="term" value="P:cell surface receptor protein tyrosine kinase signaling pathway"/>
    <property type="evidence" value="ECO:0007669"/>
    <property type="project" value="TreeGrafter"/>
</dbReference>
<keyword evidence="2" id="KW-0812">Transmembrane</keyword>
<dbReference type="GO" id="GO:0005886">
    <property type="term" value="C:plasma membrane"/>
    <property type="evidence" value="ECO:0007669"/>
    <property type="project" value="TreeGrafter"/>
</dbReference>
<evidence type="ECO:0000313" key="5">
    <source>
        <dbReference type="WBParaSite" id="MhA1_Contig210.frz3.gene25"/>
    </source>
</evidence>
<dbReference type="GO" id="GO:0005524">
    <property type="term" value="F:ATP binding"/>
    <property type="evidence" value="ECO:0007669"/>
    <property type="project" value="InterPro"/>
</dbReference>
<dbReference type="GO" id="GO:0043235">
    <property type="term" value="C:receptor complex"/>
    <property type="evidence" value="ECO:0007669"/>
    <property type="project" value="TreeGrafter"/>
</dbReference>
<dbReference type="OMA" id="TESEPRM"/>
<dbReference type="Gene3D" id="1.10.510.10">
    <property type="entry name" value="Transferase(Phosphotransferase) domain 1"/>
    <property type="match status" value="2"/>
</dbReference>
<feature type="domain" description="Protein kinase" evidence="3">
    <location>
        <begin position="167"/>
        <end position="405"/>
    </location>
</feature>
<keyword evidence="2" id="KW-1133">Transmembrane helix</keyword>
<dbReference type="PRINTS" id="PR00109">
    <property type="entry name" value="TYRKINASE"/>
</dbReference>
<dbReference type="InterPro" id="IPR000719">
    <property type="entry name" value="Prot_kinase_dom"/>
</dbReference>
<name>A0A1I8BFE2_MELHA</name>
<dbReference type="InterPro" id="IPR050122">
    <property type="entry name" value="RTK"/>
</dbReference>
<dbReference type="SUPFAM" id="SSF56112">
    <property type="entry name" value="Protein kinase-like (PK-like)"/>
    <property type="match status" value="1"/>
</dbReference>
<dbReference type="GO" id="GO:0004714">
    <property type="term" value="F:transmembrane receptor protein tyrosine kinase activity"/>
    <property type="evidence" value="ECO:0007669"/>
    <property type="project" value="TreeGrafter"/>
</dbReference>
<evidence type="ECO:0000256" key="2">
    <source>
        <dbReference type="SAM" id="Phobius"/>
    </source>
</evidence>
<dbReference type="Pfam" id="PF07714">
    <property type="entry name" value="PK_Tyr_Ser-Thr"/>
    <property type="match status" value="2"/>
</dbReference>
<feature type="region of interest" description="Disordered" evidence="1">
    <location>
        <begin position="62"/>
        <end position="83"/>
    </location>
</feature>
<dbReference type="InterPro" id="IPR001245">
    <property type="entry name" value="Ser-Thr/Tyr_kinase_cat_dom"/>
</dbReference>
<dbReference type="PROSITE" id="PS50011">
    <property type="entry name" value="PROTEIN_KINASE_DOM"/>
    <property type="match status" value="1"/>
</dbReference>
<protein>
    <submittedName>
        <fullName evidence="5">Protein kinase domain-containing protein</fullName>
    </submittedName>
</protein>
<proteinExistence type="predicted"/>
<sequence>MMGVNMTNVLGQESNCDKFEEDKSCKVVICAVLDTRNLTFPEVNTTDKSIKPTAFGIYLQKGKHQKSENGSEGDEEESSEEEEERRRIEGYKAKRFIRFMIGGGILLVFLLVVSVVAIFFWIRRSKKQLKKKRETFEAMRRDRETRYMDFPARKEDPWELERRNLIIYEEKKLGAGAFGAVYLGKLVGISRLKAAGNNLSIEYADDSSKSEFLREIALMKTLGYHERLVNMLACVMQSEPYCLVVEYCSDGDLLHFLRIRCKYMLELDDAGINYSDPDCGAEFDHSMIMTVKQLLMFSVQISYGLEYLTQKGFVHRDVAARNILVHDKTHAKIGDFGLCRFIYADSSNYKGRGGRLPIKCWSFGILMFEIITLGGTPYPGIQPDDILAFLESGRRIAQPDNCPDE</sequence>
<accession>A0A1I8BFE2</accession>
<dbReference type="Proteomes" id="UP000095281">
    <property type="component" value="Unplaced"/>
</dbReference>
<dbReference type="PANTHER" id="PTHR24416:SF583">
    <property type="entry name" value="RECEPTOR PROTEIN-TYROSINE KINASE"/>
    <property type="match status" value="1"/>
</dbReference>
<dbReference type="PROSITE" id="PS00109">
    <property type="entry name" value="PROTEIN_KINASE_TYR"/>
    <property type="match status" value="1"/>
</dbReference>
<dbReference type="InterPro" id="IPR008266">
    <property type="entry name" value="Tyr_kinase_AS"/>
</dbReference>
<reference evidence="5" key="1">
    <citation type="submission" date="2016-11" db="UniProtKB">
        <authorList>
            <consortium name="WormBaseParasite"/>
        </authorList>
    </citation>
    <scope>IDENTIFICATION</scope>
</reference>
<evidence type="ECO:0000313" key="4">
    <source>
        <dbReference type="Proteomes" id="UP000095281"/>
    </source>
</evidence>
<dbReference type="InterPro" id="IPR020635">
    <property type="entry name" value="Tyr_kinase_cat_dom"/>
</dbReference>
<dbReference type="PANTHER" id="PTHR24416">
    <property type="entry name" value="TYROSINE-PROTEIN KINASE RECEPTOR"/>
    <property type="match status" value="1"/>
</dbReference>
<feature type="transmembrane region" description="Helical" evidence="2">
    <location>
        <begin position="96"/>
        <end position="122"/>
    </location>
</feature>